<gene>
    <name evidence="1" type="ORF">NYG85_02105</name>
</gene>
<name>A0ABT7HML7_9BACT</name>
<evidence type="ECO:0000313" key="1">
    <source>
        <dbReference type="EMBL" id="MDL0088171.1"/>
    </source>
</evidence>
<proteinExistence type="predicted"/>
<dbReference type="RefSeq" id="WP_284936825.1">
    <property type="nucleotide sequence ID" value="NZ_JANURM010000002.1"/>
</dbReference>
<comment type="caution">
    <text evidence="1">The sequence shown here is derived from an EMBL/GenBank/DDBJ whole genome shotgun (WGS) entry which is preliminary data.</text>
</comment>
<protein>
    <recommendedName>
        <fullName evidence="3">DUF4376 domain-containing protein</fullName>
    </recommendedName>
</protein>
<keyword evidence="2" id="KW-1185">Reference proteome</keyword>
<sequence length="168" mass="19414">MKVHYKQDTLEIWGYYPEGYENIPTPNMSISEKVWQEAVKTQATHINLETKELYKKEVEATLEEMKEEPPSIGEIMITLEYEFKTTVQNILDTKAKERGYDNIVSAVSYAGYENPFRAQAEAYGKWRANVWSWGYALLGKIQSGEIDITTLSMDEVLKDMPKLELSDE</sequence>
<evidence type="ECO:0000313" key="2">
    <source>
        <dbReference type="Proteomes" id="UP001173801"/>
    </source>
</evidence>
<dbReference type="Proteomes" id="UP001173801">
    <property type="component" value="Unassembled WGS sequence"/>
</dbReference>
<accession>A0ABT7HML7</accession>
<reference evidence="1" key="2">
    <citation type="journal article" date="2023" name="Microorganisms">
        <title>Isolation and Genomic Characteristics of Cat-Borne Campylobacter felis sp. nov. and Sheep-Borne Campylobacter ovis sp. nov.</title>
        <authorList>
            <person name="Wang H."/>
            <person name="Li Y."/>
            <person name="Gu Y."/>
            <person name="Zhou G."/>
            <person name="Chen X."/>
            <person name="Zhang X."/>
            <person name="Shao Z."/>
            <person name="Zhang J."/>
            <person name="Zhang M."/>
        </authorList>
    </citation>
    <scope>NUCLEOTIDE SEQUENCE</scope>
    <source>
        <strain evidence="1">PS10</strain>
    </source>
</reference>
<reference evidence="1" key="1">
    <citation type="submission" date="2022-08" db="EMBL/GenBank/DDBJ databases">
        <authorList>
            <person name="Wang H."/>
        </authorList>
    </citation>
    <scope>NUCLEOTIDE SEQUENCE</scope>
    <source>
        <strain evidence="1">PS10</strain>
    </source>
</reference>
<dbReference type="EMBL" id="JANURM010000002">
    <property type="protein sequence ID" value="MDL0088171.1"/>
    <property type="molecule type" value="Genomic_DNA"/>
</dbReference>
<organism evidence="1 2">
    <name type="scientific">Campylobacter gastrosuis</name>
    <dbReference type="NCBI Taxonomy" id="2974576"/>
    <lineage>
        <taxon>Bacteria</taxon>
        <taxon>Pseudomonadati</taxon>
        <taxon>Campylobacterota</taxon>
        <taxon>Epsilonproteobacteria</taxon>
        <taxon>Campylobacterales</taxon>
        <taxon>Campylobacteraceae</taxon>
        <taxon>Campylobacter</taxon>
    </lineage>
</organism>
<evidence type="ECO:0008006" key="3">
    <source>
        <dbReference type="Google" id="ProtNLM"/>
    </source>
</evidence>